<organism evidence="2 3">
    <name type="scientific">Pleuronectes platessa</name>
    <name type="common">European plaice</name>
    <dbReference type="NCBI Taxonomy" id="8262"/>
    <lineage>
        <taxon>Eukaryota</taxon>
        <taxon>Metazoa</taxon>
        <taxon>Chordata</taxon>
        <taxon>Craniata</taxon>
        <taxon>Vertebrata</taxon>
        <taxon>Euteleostomi</taxon>
        <taxon>Actinopterygii</taxon>
        <taxon>Neopterygii</taxon>
        <taxon>Teleostei</taxon>
        <taxon>Neoteleostei</taxon>
        <taxon>Acanthomorphata</taxon>
        <taxon>Carangaria</taxon>
        <taxon>Pleuronectiformes</taxon>
        <taxon>Pleuronectoidei</taxon>
        <taxon>Pleuronectidae</taxon>
        <taxon>Pleuronectes</taxon>
    </lineage>
</organism>
<proteinExistence type="predicted"/>
<protein>
    <submittedName>
        <fullName evidence="2">Uncharacterized protein</fullName>
    </submittedName>
</protein>
<evidence type="ECO:0000256" key="1">
    <source>
        <dbReference type="SAM" id="MobiDB-lite"/>
    </source>
</evidence>
<dbReference type="EMBL" id="CADEAL010002002">
    <property type="protein sequence ID" value="CAB1437272.1"/>
    <property type="molecule type" value="Genomic_DNA"/>
</dbReference>
<feature type="region of interest" description="Disordered" evidence="1">
    <location>
        <begin position="59"/>
        <end position="79"/>
    </location>
</feature>
<reference evidence="2" key="1">
    <citation type="submission" date="2020-03" db="EMBL/GenBank/DDBJ databases">
        <authorList>
            <person name="Weist P."/>
        </authorList>
    </citation>
    <scope>NUCLEOTIDE SEQUENCE</scope>
</reference>
<accession>A0A9N7YRU5</accession>
<keyword evidence="3" id="KW-1185">Reference proteome</keyword>
<evidence type="ECO:0000313" key="3">
    <source>
        <dbReference type="Proteomes" id="UP001153269"/>
    </source>
</evidence>
<name>A0A9N7YRU5_PLEPL</name>
<gene>
    <name evidence="2" type="ORF">PLEPLA_LOCUS25290</name>
</gene>
<sequence>MLVHSVPFKNPLAPSSIPSMPVKQGSTVHGLQDPLSCPELCLDSKDNTGGYLPLRLKRPSEIAPAESSSSGGTSSRGFPTKEQLAVKDCLYCSASPGKGCFPSALRWKSKLAFTLCLAPALTNREWCVDSHEIVLFKDL</sequence>
<dbReference type="Proteomes" id="UP001153269">
    <property type="component" value="Unassembled WGS sequence"/>
</dbReference>
<feature type="compositionally biased region" description="Low complexity" evidence="1">
    <location>
        <begin position="61"/>
        <end position="77"/>
    </location>
</feature>
<dbReference type="AlphaFoldDB" id="A0A9N7YRU5"/>
<evidence type="ECO:0000313" key="2">
    <source>
        <dbReference type="EMBL" id="CAB1437272.1"/>
    </source>
</evidence>
<comment type="caution">
    <text evidence="2">The sequence shown here is derived from an EMBL/GenBank/DDBJ whole genome shotgun (WGS) entry which is preliminary data.</text>
</comment>